<dbReference type="EMBL" id="SUNH01000006">
    <property type="protein sequence ID" value="TJZ86259.1"/>
    <property type="molecule type" value="Genomic_DNA"/>
</dbReference>
<sequence length="190" mass="20832">MPQFDNLLGLLGSRSFSSIWFWLVLIGTWSMVGRSVLGVPTEVLSRAHQAQGQGDGQGTAVITLLDWLSLILPRWQLGPREGAVFLGVTSFLITSLAVLGFGFGLEMAQALTLLLVPFWALFWMRVRLARRLVPLVHAAQEGRAPVSQAAADAARAMIWHKRFVTILSMISVAVTALWGALWTVLHPLGF</sequence>
<dbReference type="RefSeq" id="WP_136855687.1">
    <property type="nucleotide sequence ID" value="NZ_SUNH01000006.1"/>
</dbReference>
<organism evidence="2 3">
    <name type="scientific">Paracoccus hibiscisoli</name>
    <dbReference type="NCBI Taxonomy" id="2023261"/>
    <lineage>
        <taxon>Bacteria</taxon>
        <taxon>Pseudomonadati</taxon>
        <taxon>Pseudomonadota</taxon>
        <taxon>Alphaproteobacteria</taxon>
        <taxon>Rhodobacterales</taxon>
        <taxon>Paracoccaceae</taxon>
        <taxon>Paracoccus</taxon>
    </lineage>
</organism>
<keyword evidence="1" id="KW-0472">Membrane</keyword>
<keyword evidence="1" id="KW-0812">Transmembrane</keyword>
<dbReference type="OrthoDB" id="7847071at2"/>
<proteinExistence type="predicted"/>
<reference evidence="2 3" key="1">
    <citation type="submission" date="2019-04" db="EMBL/GenBank/DDBJ databases">
        <authorList>
            <person name="Li J."/>
        </authorList>
    </citation>
    <scope>NUCLEOTIDE SEQUENCE [LARGE SCALE GENOMIC DNA]</scope>
    <source>
        <strain evidence="2 3">CCTCC AB2016182</strain>
    </source>
</reference>
<keyword evidence="1" id="KW-1133">Transmembrane helix</keyword>
<dbReference type="Proteomes" id="UP000306223">
    <property type="component" value="Unassembled WGS sequence"/>
</dbReference>
<protein>
    <recommendedName>
        <fullName evidence="4">Component of SufBCD complex</fullName>
    </recommendedName>
</protein>
<evidence type="ECO:0008006" key="4">
    <source>
        <dbReference type="Google" id="ProtNLM"/>
    </source>
</evidence>
<dbReference type="AlphaFoldDB" id="A0A4U0QVP8"/>
<evidence type="ECO:0000256" key="1">
    <source>
        <dbReference type="SAM" id="Phobius"/>
    </source>
</evidence>
<evidence type="ECO:0000313" key="3">
    <source>
        <dbReference type="Proteomes" id="UP000306223"/>
    </source>
</evidence>
<comment type="caution">
    <text evidence="2">The sequence shown here is derived from an EMBL/GenBank/DDBJ whole genome shotgun (WGS) entry which is preliminary data.</text>
</comment>
<gene>
    <name evidence="2" type="ORF">FA740_05080</name>
</gene>
<feature type="transmembrane region" description="Helical" evidence="1">
    <location>
        <begin position="20"/>
        <end position="37"/>
    </location>
</feature>
<evidence type="ECO:0000313" key="2">
    <source>
        <dbReference type="EMBL" id="TJZ86259.1"/>
    </source>
</evidence>
<feature type="transmembrane region" description="Helical" evidence="1">
    <location>
        <begin position="83"/>
        <end position="101"/>
    </location>
</feature>
<name>A0A4U0QVP8_9RHOB</name>
<feature type="transmembrane region" description="Helical" evidence="1">
    <location>
        <begin position="163"/>
        <end position="185"/>
    </location>
</feature>
<keyword evidence="3" id="KW-1185">Reference proteome</keyword>
<accession>A0A4U0QVP8</accession>
<feature type="transmembrane region" description="Helical" evidence="1">
    <location>
        <begin position="107"/>
        <end position="124"/>
    </location>
</feature>